<dbReference type="SUPFAM" id="SSF63380">
    <property type="entry name" value="Riboflavin synthase domain-like"/>
    <property type="match status" value="1"/>
</dbReference>
<feature type="domain" description="FAD-binding FR-type" evidence="10">
    <location>
        <begin position="252"/>
        <end position="486"/>
    </location>
</feature>
<dbReference type="Gene3D" id="2.40.30.10">
    <property type="entry name" value="Translation factors"/>
    <property type="match status" value="1"/>
</dbReference>
<evidence type="ECO:0000256" key="8">
    <source>
        <dbReference type="SAM" id="Phobius"/>
    </source>
</evidence>
<dbReference type="Pfam" id="PF00667">
    <property type="entry name" value="FAD_binding_1"/>
    <property type="match status" value="1"/>
</dbReference>
<comment type="cofactor">
    <cofactor evidence="2">
        <name>FAD</name>
        <dbReference type="ChEBI" id="CHEBI:57692"/>
    </cofactor>
</comment>
<keyword evidence="4" id="KW-0288">FMN</keyword>
<dbReference type="InterPro" id="IPR023173">
    <property type="entry name" value="NADPH_Cyt_P450_Rdtase_alpha"/>
</dbReference>
<dbReference type="FunFam" id="3.40.50.80:FF:000001">
    <property type="entry name" value="NADPH--cytochrome P450 reductase 1"/>
    <property type="match status" value="1"/>
</dbReference>
<evidence type="ECO:0000256" key="2">
    <source>
        <dbReference type="ARBA" id="ARBA00001974"/>
    </source>
</evidence>
<dbReference type="Proteomes" id="UP000242188">
    <property type="component" value="Unassembled WGS sequence"/>
</dbReference>
<keyword evidence="12" id="KW-1185">Reference proteome</keyword>
<keyword evidence="6" id="KW-0521">NADP</keyword>
<dbReference type="PRINTS" id="PR00369">
    <property type="entry name" value="FLAVODOXIN"/>
</dbReference>
<dbReference type="PROSITE" id="PS51384">
    <property type="entry name" value="FAD_FR"/>
    <property type="match status" value="1"/>
</dbReference>
<keyword evidence="3" id="KW-0285">Flavoprotein</keyword>
<dbReference type="InterPro" id="IPR001094">
    <property type="entry name" value="Flavdoxin-like"/>
</dbReference>
<comment type="caution">
    <text evidence="11">The sequence shown here is derived from an EMBL/GenBank/DDBJ whole genome shotgun (WGS) entry which is preliminary data.</text>
</comment>
<dbReference type="Pfam" id="PF00175">
    <property type="entry name" value="NAD_binding_1"/>
    <property type="match status" value="1"/>
</dbReference>
<organism evidence="11 12">
    <name type="scientific">Mizuhopecten yessoensis</name>
    <name type="common">Japanese scallop</name>
    <name type="synonym">Patinopecten yessoensis</name>
    <dbReference type="NCBI Taxonomy" id="6573"/>
    <lineage>
        <taxon>Eukaryota</taxon>
        <taxon>Metazoa</taxon>
        <taxon>Spiralia</taxon>
        <taxon>Lophotrochozoa</taxon>
        <taxon>Mollusca</taxon>
        <taxon>Bivalvia</taxon>
        <taxon>Autobranchia</taxon>
        <taxon>Pteriomorphia</taxon>
        <taxon>Pectinida</taxon>
        <taxon>Pectinoidea</taxon>
        <taxon>Pectinidae</taxon>
        <taxon>Mizuhopecten</taxon>
    </lineage>
</organism>
<dbReference type="AlphaFoldDB" id="A0A210PZ33"/>
<evidence type="ECO:0000256" key="3">
    <source>
        <dbReference type="ARBA" id="ARBA00022630"/>
    </source>
</evidence>
<proteinExistence type="predicted"/>
<evidence type="ECO:0000256" key="7">
    <source>
        <dbReference type="ARBA" id="ARBA00023002"/>
    </source>
</evidence>
<keyword evidence="7" id="KW-0560">Oxidoreductase</keyword>
<dbReference type="InterPro" id="IPR017927">
    <property type="entry name" value="FAD-bd_FR_type"/>
</dbReference>
<evidence type="ECO:0000256" key="5">
    <source>
        <dbReference type="ARBA" id="ARBA00022827"/>
    </source>
</evidence>
<accession>A0A210PZ33</accession>
<dbReference type="GO" id="GO:0010181">
    <property type="term" value="F:FMN binding"/>
    <property type="evidence" value="ECO:0007669"/>
    <property type="project" value="InterPro"/>
</dbReference>
<keyword evidence="8" id="KW-1133">Transmembrane helix</keyword>
<dbReference type="SUPFAM" id="SSF52218">
    <property type="entry name" value="Flavoproteins"/>
    <property type="match status" value="1"/>
</dbReference>
<dbReference type="InterPro" id="IPR001709">
    <property type="entry name" value="Flavoprot_Pyr_Nucl_cyt_Rdtase"/>
</dbReference>
<dbReference type="PROSITE" id="PS50902">
    <property type="entry name" value="FLAVODOXIN_LIKE"/>
    <property type="match status" value="1"/>
</dbReference>
<dbReference type="InterPro" id="IPR039261">
    <property type="entry name" value="FNR_nucleotide-bd"/>
</dbReference>
<evidence type="ECO:0000256" key="4">
    <source>
        <dbReference type="ARBA" id="ARBA00022643"/>
    </source>
</evidence>
<dbReference type="InterPro" id="IPR001433">
    <property type="entry name" value="OxRdtase_FAD/NAD-bd"/>
</dbReference>
<feature type="transmembrane region" description="Helical" evidence="8">
    <location>
        <begin position="12"/>
        <end position="32"/>
    </location>
</feature>
<name>A0A210PZ33_MIZYE</name>
<evidence type="ECO:0000313" key="12">
    <source>
        <dbReference type="Proteomes" id="UP000242188"/>
    </source>
</evidence>
<feature type="domain" description="Flavodoxin-like" evidence="9">
    <location>
        <begin position="79"/>
        <end position="223"/>
    </location>
</feature>
<evidence type="ECO:0000256" key="6">
    <source>
        <dbReference type="ARBA" id="ARBA00022857"/>
    </source>
</evidence>
<dbReference type="Gene3D" id="3.40.50.80">
    <property type="entry name" value="Nucleotide-binding domain of ferredoxin-NADP reductase (FNR) module"/>
    <property type="match status" value="1"/>
</dbReference>
<dbReference type="EMBL" id="NEDP02005359">
    <property type="protein sequence ID" value="OWF41745.1"/>
    <property type="molecule type" value="Genomic_DNA"/>
</dbReference>
<gene>
    <name evidence="11" type="ORF">KP79_PYT23927</name>
</gene>
<dbReference type="STRING" id="6573.A0A210PZ33"/>
<dbReference type="Gene3D" id="1.20.990.10">
    <property type="entry name" value="NADPH-cytochrome p450 Reductase, Chain A, domain 3"/>
    <property type="match status" value="1"/>
</dbReference>
<reference evidence="11 12" key="1">
    <citation type="journal article" date="2017" name="Nat. Ecol. Evol.">
        <title>Scallop genome provides insights into evolution of bilaterian karyotype and development.</title>
        <authorList>
            <person name="Wang S."/>
            <person name="Zhang J."/>
            <person name="Jiao W."/>
            <person name="Li J."/>
            <person name="Xun X."/>
            <person name="Sun Y."/>
            <person name="Guo X."/>
            <person name="Huan P."/>
            <person name="Dong B."/>
            <person name="Zhang L."/>
            <person name="Hu X."/>
            <person name="Sun X."/>
            <person name="Wang J."/>
            <person name="Zhao C."/>
            <person name="Wang Y."/>
            <person name="Wang D."/>
            <person name="Huang X."/>
            <person name="Wang R."/>
            <person name="Lv J."/>
            <person name="Li Y."/>
            <person name="Zhang Z."/>
            <person name="Liu B."/>
            <person name="Lu W."/>
            <person name="Hui Y."/>
            <person name="Liang J."/>
            <person name="Zhou Z."/>
            <person name="Hou R."/>
            <person name="Li X."/>
            <person name="Liu Y."/>
            <person name="Li H."/>
            <person name="Ning X."/>
            <person name="Lin Y."/>
            <person name="Zhao L."/>
            <person name="Xing Q."/>
            <person name="Dou J."/>
            <person name="Li Y."/>
            <person name="Mao J."/>
            <person name="Guo H."/>
            <person name="Dou H."/>
            <person name="Li T."/>
            <person name="Mu C."/>
            <person name="Jiang W."/>
            <person name="Fu Q."/>
            <person name="Fu X."/>
            <person name="Miao Y."/>
            <person name="Liu J."/>
            <person name="Yu Q."/>
            <person name="Li R."/>
            <person name="Liao H."/>
            <person name="Li X."/>
            <person name="Kong Y."/>
            <person name="Jiang Z."/>
            <person name="Chourrout D."/>
            <person name="Li R."/>
            <person name="Bao Z."/>
        </authorList>
    </citation>
    <scope>NUCLEOTIDE SEQUENCE [LARGE SCALE GENOMIC DNA]</scope>
    <source>
        <strain evidence="11 12">PY_sf001</strain>
    </source>
</reference>
<keyword evidence="8" id="KW-0472">Membrane</keyword>
<sequence length="639" mass="72331">MWMMLPWLLDGIWMWILSSLVGIVGFVVYTLVSSSGSDFSDNSIDAFIIQEGSKSKKENVDQSMDNRHLRSYGTEGKQVLILYGTEYGFSEEVATVLFDKISSIVQSDDVGPLQPRLVNCKLYECVELSREQICFVVISTSGDGVPPTDARGFYDNLMSCDEELSHLRFSVLALGDSNYPHFCKTGRDVNTRLSKRRADPVVGCQDVDVEDWAVINCWMDSVVEYLKSCDLCVCMDYLQITADQSSEGHDRHNPFMAVLQVKDLLTDAQQCNDDKEVVHCEFNISGSHMTWTSGDALGIYPENNPDHVSAILDTLTWRETEMFPVPNGAYHPHNDTASIRTLLLKYYDIKTIKPELLQTLQTVVTNTNQRETLSRLLQAGTGKSNKALQEYVAVREVRDVLQEYKPAVLSPRQLLPCLKPLQPRYYSISSSPLKASTAVCVTVAVLRYKTLSVGREGVTTSHLLDRTQVGQSSPVFMSRNPDFRLPDKHTTPVILIGPGTGIAPFRAFIQERELSPDKGEIHLYFGCRHKSGDFLYKEELEKYSRDGLICLRVAFSRDQARKVYVQDLLREDRAKVWDLVTKRNGHLYVCGDARHMAKDVHQGLTDIVQSCGQLERLEANEYLRQLEIQGRYQKDVWVT</sequence>
<dbReference type="GO" id="GO:0050660">
    <property type="term" value="F:flavin adenine dinucleotide binding"/>
    <property type="evidence" value="ECO:0007669"/>
    <property type="project" value="TreeGrafter"/>
</dbReference>
<dbReference type="GO" id="GO:0016491">
    <property type="term" value="F:oxidoreductase activity"/>
    <property type="evidence" value="ECO:0007669"/>
    <property type="project" value="UniProtKB-KW"/>
</dbReference>
<dbReference type="InterPro" id="IPR017938">
    <property type="entry name" value="Riboflavin_synthase-like_b-brl"/>
</dbReference>
<dbReference type="PANTHER" id="PTHR19384">
    <property type="entry name" value="NITRIC OXIDE SYNTHASE-RELATED"/>
    <property type="match status" value="1"/>
</dbReference>
<evidence type="ECO:0000313" key="11">
    <source>
        <dbReference type="EMBL" id="OWF41745.1"/>
    </source>
</evidence>
<dbReference type="InterPro" id="IPR003097">
    <property type="entry name" value="CysJ-like_FAD-binding"/>
</dbReference>
<evidence type="ECO:0000256" key="1">
    <source>
        <dbReference type="ARBA" id="ARBA00001917"/>
    </source>
</evidence>
<dbReference type="Pfam" id="PF00258">
    <property type="entry name" value="Flavodoxin_1"/>
    <property type="match status" value="1"/>
</dbReference>
<keyword evidence="8" id="KW-0812">Transmembrane</keyword>
<dbReference type="Gene3D" id="3.40.50.360">
    <property type="match status" value="1"/>
</dbReference>
<dbReference type="SUPFAM" id="SSF52343">
    <property type="entry name" value="Ferredoxin reductase-like, C-terminal NADP-linked domain"/>
    <property type="match status" value="1"/>
</dbReference>
<evidence type="ECO:0000259" key="10">
    <source>
        <dbReference type="PROSITE" id="PS51384"/>
    </source>
</evidence>
<dbReference type="OrthoDB" id="1856718at2759"/>
<dbReference type="InterPro" id="IPR008254">
    <property type="entry name" value="Flavodoxin/NO_synth"/>
</dbReference>
<evidence type="ECO:0000259" key="9">
    <source>
        <dbReference type="PROSITE" id="PS50902"/>
    </source>
</evidence>
<comment type="cofactor">
    <cofactor evidence="1">
        <name>FMN</name>
        <dbReference type="ChEBI" id="CHEBI:58210"/>
    </cofactor>
</comment>
<dbReference type="PRINTS" id="PR00371">
    <property type="entry name" value="FPNCR"/>
</dbReference>
<protein>
    <submittedName>
        <fullName evidence="11">NADPH oxidoreductase A</fullName>
    </submittedName>
</protein>
<keyword evidence="5" id="KW-0274">FAD</keyword>
<dbReference type="GO" id="GO:0005829">
    <property type="term" value="C:cytosol"/>
    <property type="evidence" value="ECO:0007669"/>
    <property type="project" value="TreeGrafter"/>
</dbReference>
<dbReference type="PANTHER" id="PTHR19384:SF128">
    <property type="entry name" value="NADPH OXIDOREDUCTASE A"/>
    <property type="match status" value="1"/>
</dbReference>
<dbReference type="InterPro" id="IPR029039">
    <property type="entry name" value="Flavoprotein-like_sf"/>
</dbReference>